<feature type="transmembrane region" description="Helical" evidence="2">
    <location>
        <begin position="74"/>
        <end position="100"/>
    </location>
</feature>
<evidence type="ECO:0000256" key="2">
    <source>
        <dbReference type="SAM" id="Phobius"/>
    </source>
</evidence>
<dbReference type="OMA" id="PEFHIND"/>
<evidence type="ECO:0000313" key="3">
    <source>
        <dbReference type="EMBL" id="EGR29499.1"/>
    </source>
</evidence>
<dbReference type="eggNOG" id="ENOG502T3ZH">
    <property type="taxonomic scope" value="Eukaryota"/>
</dbReference>
<dbReference type="RefSeq" id="XP_004030735.1">
    <property type="nucleotide sequence ID" value="XM_004030687.1"/>
</dbReference>
<evidence type="ECO:0000256" key="1">
    <source>
        <dbReference type="SAM" id="Coils"/>
    </source>
</evidence>
<feature type="transmembrane region" description="Helical" evidence="2">
    <location>
        <begin position="43"/>
        <end position="62"/>
    </location>
</feature>
<dbReference type="GeneID" id="14905602"/>
<dbReference type="OrthoDB" id="324564at2759"/>
<dbReference type="EMBL" id="GL984138">
    <property type="protein sequence ID" value="EGR29499.1"/>
    <property type="molecule type" value="Genomic_DNA"/>
</dbReference>
<feature type="coiled-coil region" evidence="1">
    <location>
        <begin position="331"/>
        <end position="361"/>
    </location>
</feature>
<feature type="transmembrane region" description="Helical" evidence="2">
    <location>
        <begin position="276"/>
        <end position="298"/>
    </location>
</feature>
<evidence type="ECO:0000313" key="4">
    <source>
        <dbReference type="Proteomes" id="UP000008983"/>
    </source>
</evidence>
<sequence>MILQKLIHLKEKNIHFILCQLCLLFFIIIITSALQLFSKEAIYLFYCFPILFIYMFLHYFLFWYSQKELKRFYAFFYIINIVQLIIFSVIFFSIYFLIFYKVQQYDDFQKVENCQIQGKQSKNLSGNEQYSINYVEIEYEDIKYLGYGCMSNQNEQNKIIQNIKPYYKTQKKKTNTQAKTQNNNENQIDDQDEDSCLDIYTFSKVKIASWMCQSNNLEFQELIKPRSCYIYFFGNKEKALENGINRQQIKDINDFILVSFNYPYHYPQNQFLCLIIFGYFPFIQSFGIIFYKFAFYLLKKFQKNKQAHDLANSEDAKTKVSSNEVIQNQKILQQNVLNQDIENEIKSLQNDKQEKNQINKQNINPNNNYQIDQNNQYLSQQINFNENKQKL</sequence>
<reference evidence="3 4" key="1">
    <citation type="submission" date="2011-07" db="EMBL/GenBank/DDBJ databases">
        <authorList>
            <person name="Coyne R."/>
            <person name="Brami D."/>
            <person name="Johnson J."/>
            <person name="Hostetler J."/>
            <person name="Hannick L."/>
            <person name="Clark T."/>
            <person name="Cassidy-Hanley D."/>
            <person name="Inman J."/>
        </authorList>
    </citation>
    <scope>NUCLEOTIDE SEQUENCE [LARGE SCALE GENOMIC DNA]</scope>
    <source>
        <strain evidence="3 4">G5</strain>
    </source>
</reference>
<protein>
    <recommendedName>
        <fullName evidence="5">Transmembrane protein</fullName>
    </recommendedName>
</protein>
<keyword evidence="2" id="KW-0812">Transmembrane</keyword>
<dbReference type="AlphaFoldDB" id="G0QZ48"/>
<accession>G0QZ48</accession>
<keyword evidence="1" id="KW-0175">Coiled coil</keyword>
<keyword evidence="2" id="KW-1133">Transmembrane helix</keyword>
<proteinExistence type="predicted"/>
<feature type="transmembrane region" description="Helical" evidence="2">
    <location>
        <begin position="14"/>
        <end position="37"/>
    </location>
</feature>
<evidence type="ECO:0008006" key="5">
    <source>
        <dbReference type="Google" id="ProtNLM"/>
    </source>
</evidence>
<dbReference type="Proteomes" id="UP000008983">
    <property type="component" value="Unassembled WGS sequence"/>
</dbReference>
<organism evidence="3 4">
    <name type="scientific">Ichthyophthirius multifiliis</name>
    <name type="common">White spot disease agent</name>
    <name type="synonym">Ich</name>
    <dbReference type="NCBI Taxonomy" id="5932"/>
    <lineage>
        <taxon>Eukaryota</taxon>
        <taxon>Sar</taxon>
        <taxon>Alveolata</taxon>
        <taxon>Ciliophora</taxon>
        <taxon>Intramacronucleata</taxon>
        <taxon>Oligohymenophorea</taxon>
        <taxon>Hymenostomatida</taxon>
        <taxon>Ophryoglenina</taxon>
        <taxon>Ichthyophthirius</taxon>
    </lineage>
</organism>
<keyword evidence="4" id="KW-1185">Reference proteome</keyword>
<name>G0QZ48_ICHMU</name>
<dbReference type="InParanoid" id="G0QZ48"/>
<gene>
    <name evidence="3" type="ORF">IMG5_154450</name>
</gene>
<keyword evidence="2" id="KW-0472">Membrane</keyword>